<dbReference type="Gene3D" id="3.30.50.10">
    <property type="entry name" value="Erythroid Transcription Factor GATA-1, subunit A"/>
    <property type="match status" value="1"/>
</dbReference>
<evidence type="ECO:0000256" key="5">
    <source>
        <dbReference type="ARBA" id="ARBA00023163"/>
    </source>
</evidence>
<dbReference type="STRING" id="1382522.W6MIY2"/>
<dbReference type="Proteomes" id="UP000019384">
    <property type="component" value="Unassembled WGS sequence"/>
</dbReference>
<feature type="domain" description="GATA-type" evidence="8">
    <location>
        <begin position="253"/>
        <end position="282"/>
    </location>
</feature>
<dbReference type="GO" id="GO:0008270">
    <property type="term" value="F:zinc ion binding"/>
    <property type="evidence" value="ECO:0007669"/>
    <property type="project" value="UniProtKB-KW"/>
</dbReference>
<name>W6MIY2_9ASCO</name>
<dbReference type="GeneID" id="34519851"/>
<keyword evidence="3" id="KW-0862">Zinc</keyword>
<evidence type="ECO:0000313" key="10">
    <source>
        <dbReference type="Proteomes" id="UP000019384"/>
    </source>
</evidence>
<dbReference type="CDD" id="cd00202">
    <property type="entry name" value="ZnF_GATA"/>
    <property type="match status" value="1"/>
</dbReference>
<dbReference type="InterPro" id="IPR000679">
    <property type="entry name" value="Znf_GATA"/>
</dbReference>
<evidence type="ECO:0000256" key="1">
    <source>
        <dbReference type="ARBA" id="ARBA00022723"/>
    </source>
</evidence>
<evidence type="ECO:0000313" key="9">
    <source>
        <dbReference type="EMBL" id="CDK26459.1"/>
    </source>
</evidence>
<gene>
    <name evidence="9" type="ORF">KUCA_T00002431001</name>
</gene>
<reference evidence="9" key="2">
    <citation type="submission" date="2014-02" db="EMBL/GenBank/DDBJ databases">
        <title>Complete DNA sequence of /Kuraishia capsulata/ illustrates novel genomic features among budding yeasts (/Saccharomycotina/).</title>
        <authorList>
            <person name="Morales L."/>
            <person name="Noel B."/>
            <person name="Porcel B."/>
            <person name="Marcet-Houben M."/>
            <person name="Hullo M-F."/>
            <person name="Sacerdot C."/>
            <person name="Tekaia F."/>
            <person name="Leh-Louis V."/>
            <person name="Despons L."/>
            <person name="Khanna V."/>
            <person name="Aury J-M."/>
            <person name="Barbe V."/>
            <person name="Couloux A."/>
            <person name="Labadie K."/>
            <person name="Pelletier E."/>
            <person name="Souciet J-L."/>
            <person name="Boekhout T."/>
            <person name="Gabaldon T."/>
            <person name="Wincker P."/>
            <person name="Dujon B."/>
        </authorList>
    </citation>
    <scope>NUCLEOTIDE SEQUENCE</scope>
    <source>
        <strain evidence="9">CBS 1993</strain>
    </source>
</reference>
<dbReference type="HOGENOM" id="CLU_866164_0_0_1"/>
<reference evidence="9" key="1">
    <citation type="submission" date="2013-12" db="EMBL/GenBank/DDBJ databases">
        <authorList>
            <person name="Genoscope - CEA"/>
        </authorList>
    </citation>
    <scope>NUCLEOTIDE SEQUENCE</scope>
    <source>
        <strain evidence="9">CBS 1993</strain>
    </source>
</reference>
<dbReference type="GO" id="GO:0006355">
    <property type="term" value="P:regulation of DNA-templated transcription"/>
    <property type="evidence" value="ECO:0007669"/>
    <property type="project" value="InterPro"/>
</dbReference>
<evidence type="ECO:0000256" key="3">
    <source>
        <dbReference type="ARBA" id="ARBA00022833"/>
    </source>
</evidence>
<keyword evidence="5" id="KW-0804">Transcription</keyword>
<evidence type="ECO:0000256" key="4">
    <source>
        <dbReference type="ARBA" id="ARBA00023015"/>
    </source>
</evidence>
<protein>
    <recommendedName>
        <fullName evidence="8">GATA-type domain-containing protein</fullName>
    </recommendedName>
</protein>
<dbReference type="PROSITE" id="PS50114">
    <property type="entry name" value="GATA_ZN_FINGER_2"/>
    <property type="match status" value="1"/>
</dbReference>
<evidence type="ECO:0000256" key="7">
    <source>
        <dbReference type="SAM" id="MobiDB-lite"/>
    </source>
</evidence>
<dbReference type="InterPro" id="IPR013088">
    <property type="entry name" value="Znf_NHR/GATA"/>
</dbReference>
<feature type="compositionally biased region" description="Basic residues" evidence="7">
    <location>
        <begin position="306"/>
        <end position="321"/>
    </location>
</feature>
<feature type="region of interest" description="Disordered" evidence="7">
    <location>
        <begin position="302"/>
        <end position="321"/>
    </location>
</feature>
<dbReference type="Pfam" id="PF00320">
    <property type="entry name" value="GATA"/>
    <property type="match status" value="1"/>
</dbReference>
<dbReference type="PANTHER" id="PTHR47172:SF24">
    <property type="entry name" value="GATA ZINC FINGER DOMAIN-CONTAINING PROTEIN 14-RELATED"/>
    <property type="match status" value="1"/>
</dbReference>
<sequence>MIANSIRILPSISSLTNIGDPMQHPSPERGHGNLLPPIENFFSGEVHSQKRIKLEEPGKENEREEDTALWQAKQKLAQAIDMIQSSSSENVCSSIDVVKSACGMLEDYARSLEKANGRRALSDSSDLPNQANDWSNYPSTSIIATTRDHIPRGPPPLPFCQSTLSVPSYYPFPSMPQCPMPGYFPYPLEQSPIMPGRLHPISVQHVNSAPCRSPSNSNIHMNDQHFQTLPNQCGQHFDPQQQTEQPTRRRPVCQKCGITETPEWRGGPNGSRTLCNACGLFLAKLSKRMGEQAATADFFAGEQARGRRRRTYASHDSKKRL</sequence>
<dbReference type="SMART" id="SM00401">
    <property type="entry name" value="ZnF_GATA"/>
    <property type="match status" value="1"/>
</dbReference>
<dbReference type="EMBL" id="HG793127">
    <property type="protein sequence ID" value="CDK26459.1"/>
    <property type="molecule type" value="Genomic_DNA"/>
</dbReference>
<keyword evidence="10" id="KW-1185">Reference proteome</keyword>
<keyword evidence="1" id="KW-0479">Metal-binding</keyword>
<dbReference type="RefSeq" id="XP_022458463.1">
    <property type="nucleotide sequence ID" value="XM_022602682.1"/>
</dbReference>
<dbReference type="PANTHER" id="PTHR47172">
    <property type="entry name" value="OS01G0976800 PROTEIN"/>
    <property type="match status" value="1"/>
</dbReference>
<keyword evidence="2 6" id="KW-0863">Zinc-finger</keyword>
<dbReference type="SUPFAM" id="SSF57716">
    <property type="entry name" value="Glucocorticoid receptor-like (DNA-binding domain)"/>
    <property type="match status" value="1"/>
</dbReference>
<evidence type="ECO:0000256" key="2">
    <source>
        <dbReference type="ARBA" id="ARBA00022771"/>
    </source>
</evidence>
<accession>W6MIY2</accession>
<evidence type="ECO:0000256" key="6">
    <source>
        <dbReference type="PROSITE-ProRule" id="PRU00094"/>
    </source>
</evidence>
<organism evidence="9 10">
    <name type="scientific">Kuraishia capsulata CBS 1993</name>
    <dbReference type="NCBI Taxonomy" id="1382522"/>
    <lineage>
        <taxon>Eukaryota</taxon>
        <taxon>Fungi</taxon>
        <taxon>Dikarya</taxon>
        <taxon>Ascomycota</taxon>
        <taxon>Saccharomycotina</taxon>
        <taxon>Pichiomycetes</taxon>
        <taxon>Pichiales</taxon>
        <taxon>Pichiaceae</taxon>
        <taxon>Kuraishia</taxon>
    </lineage>
</organism>
<evidence type="ECO:0000259" key="8">
    <source>
        <dbReference type="PROSITE" id="PS50114"/>
    </source>
</evidence>
<dbReference type="AlphaFoldDB" id="W6MIY2"/>
<keyword evidence="4" id="KW-0805">Transcription regulation</keyword>
<dbReference type="OrthoDB" id="2162994at2759"/>
<dbReference type="GO" id="GO:0043565">
    <property type="term" value="F:sequence-specific DNA binding"/>
    <property type="evidence" value="ECO:0007669"/>
    <property type="project" value="InterPro"/>
</dbReference>
<proteinExistence type="predicted"/>